<keyword evidence="3" id="KW-1185">Reference proteome</keyword>
<keyword evidence="1" id="KW-0472">Membrane</keyword>
<protein>
    <submittedName>
        <fullName evidence="2">Uncharacterized protein</fullName>
    </submittedName>
</protein>
<dbReference type="AlphaFoldDB" id="F9YTJ7"/>
<reference evidence="2 3" key="1">
    <citation type="journal article" date="2011" name="J. Bacteriol.">
        <title>Complete genome sequence of the dog commensal and human pathogen Capnocytophaga canimorsus strain 5.</title>
        <authorList>
            <person name="Manfredi P."/>
            <person name="Pagni M."/>
            <person name="Cornelis G.R."/>
        </authorList>
    </citation>
    <scope>NUCLEOTIDE SEQUENCE [LARGE SCALE GENOMIC DNA]</scope>
    <source>
        <strain evidence="3">5</strain>
    </source>
</reference>
<proteinExistence type="predicted"/>
<sequence>MTSSKAGAKVIPFSIYPKYLIPFLKIFFIKQNKIMKNKRLNLKKQFCQNNLKTNPSPQ</sequence>
<dbReference type="KEGG" id="ccm:Ccan_07390"/>
<organism evidence="2 3">
    <name type="scientific">Capnocytophaga canimorsus (strain 5)</name>
    <dbReference type="NCBI Taxonomy" id="860228"/>
    <lineage>
        <taxon>Bacteria</taxon>
        <taxon>Pseudomonadati</taxon>
        <taxon>Bacteroidota</taxon>
        <taxon>Flavobacteriia</taxon>
        <taxon>Flavobacteriales</taxon>
        <taxon>Flavobacteriaceae</taxon>
        <taxon>Capnocytophaga</taxon>
    </lineage>
</organism>
<dbReference type="HOGENOM" id="CLU_2970905_0_0_10"/>
<keyword evidence="1" id="KW-0812">Transmembrane</keyword>
<name>F9YTJ7_CAPCC</name>
<dbReference type="Proteomes" id="UP000008895">
    <property type="component" value="Chromosome"/>
</dbReference>
<evidence type="ECO:0000313" key="3">
    <source>
        <dbReference type="Proteomes" id="UP000008895"/>
    </source>
</evidence>
<evidence type="ECO:0000256" key="1">
    <source>
        <dbReference type="SAM" id="Phobius"/>
    </source>
</evidence>
<accession>F9YTJ7</accession>
<evidence type="ECO:0000313" key="2">
    <source>
        <dbReference type="EMBL" id="AEK22859.1"/>
    </source>
</evidence>
<feature type="transmembrane region" description="Helical" evidence="1">
    <location>
        <begin position="6"/>
        <end position="29"/>
    </location>
</feature>
<gene>
    <name evidence="2" type="ordered locus">Ccan_07390</name>
</gene>
<dbReference type="EMBL" id="CP002113">
    <property type="protein sequence ID" value="AEK22859.1"/>
    <property type="molecule type" value="Genomic_DNA"/>
</dbReference>
<keyword evidence="1" id="KW-1133">Transmembrane helix</keyword>